<dbReference type="EMBL" id="CP136894">
    <property type="protein sequence ID" value="WOL07690.1"/>
    <property type="molecule type" value="Genomic_DNA"/>
</dbReference>
<keyword evidence="2" id="KW-0812">Transmembrane</keyword>
<dbReference type="PANTHER" id="PTHR37716">
    <property type="entry name" value="OS07G0568900 PROTEIN"/>
    <property type="match status" value="1"/>
</dbReference>
<dbReference type="PANTHER" id="PTHR37716:SF1">
    <property type="entry name" value="OS07G0568900 PROTEIN"/>
    <property type="match status" value="1"/>
</dbReference>
<reference evidence="3 4" key="1">
    <citation type="submission" date="2023-10" db="EMBL/GenBank/DDBJ databases">
        <title>Chromosome-scale genome assembly provides insights into flower coloration mechanisms of Canna indica.</title>
        <authorList>
            <person name="Li C."/>
        </authorList>
    </citation>
    <scope>NUCLEOTIDE SEQUENCE [LARGE SCALE GENOMIC DNA]</scope>
    <source>
        <tissue evidence="3">Flower</tissue>
    </source>
</reference>
<feature type="region of interest" description="Disordered" evidence="1">
    <location>
        <begin position="86"/>
        <end position="106"/>
    </location>
</feature>
<gene>
    <name evidence="3" type="ORF">Cni_G16437</name>
</gene>
<keyword evidence="2" id="KW-1133">Transmembrane helix</keyword>
<organism evidence="3 4">
    <name type="scientific">Canna indica</name>
    <name type="common">Indian-shot</name>
    <dbReference type="NCBI Taxonomy" id="4628"/>
    <lineage>
        <taxon>Eukaryota</taxon>
        <taxon>Viridiplantae</taxon>
        <taxon>Streptophyta</taxon>
        <taxon>Embryophyta</taxon>
        <taxon>Tracheophyta</taxon>
        <taxon>Spermatophyta</taxon>
        <taxon>Magnoliopsida</taxon>
        <taxon>Liliopsida</taxon>
        <taxon>Zingiberales</taxon>
        <taxon>Cannaceae</taxon>
        <taxon>Canna</taxon>
    </lineage>
</organism>
<feature type="transmembrane region" description="Helical" evidence="2">
    <location>
        <begin position="126"/>
        <end position="148"/>
    </location>
</feature>
<name>A0AAQ3KFA4_9LILI</name>
<evidence type="ECO:0000256" key="2">
    <source>
        <dbReference type="SAM" id="Phobius"/>
    </source>
</evidence>
<evidence type="ECO:0000313" key="4">
    <source>
        <dbReference type="Proteomes" id="UP001327560"/>
    </source>
</evidence>
<evidence type="ECO:0000313" key="3">
    <source>
        <dbReference type="EMBL" id="WOL07690.1"/>
    </source>
</evidence>
<accession>A0AAQ3KFA4</accession>
<dbReference type="Proteomes" id="UP001327560">
    <property type="component" value="Chromosome 5"/>
</dbReference>
<dbReference type="GO" id="GO:0009535">
    <property type="term" value="C:chloroplast thylakoid membrane"/>
    <property type="evidence" value="ECO:0007669"/>
    <property type="project" value="TreeGrafter"/>
</dbReference>
<proteinExistence type="predicted"/>
<sequence>MFPSHSLLVHHRPAFLPSVLDAIISFNTVGALGLHKRRCYSCSRKVHRSFPVIGAAGREEAPPFEVDRDKAREALQQLDQQLENLAQQQALPKKKRPSPPAFDPNLERDLIMGRTEDMPEFSGSSVAYTTVALVLLTVLNNILFNVFIKPSVDGNEQITEIKRVPLVEPTQQTVPQLVD</sequence>
<dbReference type="AlphaFoldDB" id="A0AAQ3KFA4"/>
<keyword evidence="2" id="KW-0472">Membrane</keyword>
<evidence type="ECO:0000256" key="1">
    <source>
        <dbReference type="SAM" id="MobiDB-lite"/>
    </source>
</evidence>
<feature type="transmembrane region" description="Helical" evidence="2">
    <location>
        <begin position="14"/>
        <end position="34"/>
    </location>
</feature>
<keyword evidence="4" id="KW-1185">Reference proteome</keyword>
<protein>
    <submittedName>
        <fullName evidence="3">Uncharacterized protein</fullName>
    </submittedName>
</protein>